<dbReference type="AlphaFoldDB" id="A0A1G5S4B7"/>
<dbReference type="InterPro" id="IPR038186">
    <property type="entry name" value="CHAD_dom_sf"/>
</dbReference>
<organism evidence="2 3">
    <name type="scientific">Acidaminobacter hydrogenoformans DSM 2784</name>
    <dbReference type="NCBI Taxonomy" id="1120920"/>
    <lineage>
        <taxon>Bacteria</taxon>
        <taxon>Bacillati</taxon>
        <taxon>Bacillota</taxon>
        <taxon>Clostridia</taxon>
        <taxon>Peptostreptococcales</taxon>
        <taxon>Acidaminobacteraceae</taxon>
        <taxon>Acidaminobacter</taxon>
    </lineage>
</organism>
<dbReference type="SMART" id="SM00880">
    <property type="entry name" value="CHAD"/>
    <property type="match status" value="1"/>
</dbReference>
<dbReference type="CDD" id="cd00077">
    <property type="entry name" value="HDc"/>
    <property type="match status" value="1"/>
</dbReference>
<dbReference type="InterPro" id="IPR007899">
    <property type="entry name" value="CHAD_dom"/>
</dbReference>
<dbReference type="OrthoDB" id="1767989at2"/>
<proteinExistence type="predicted"/>
<evidence type="ECO:0000313" key="2">
    <source>
        <dbReference type="EMBL" id="SCZ81204.1"/>
    </source>
</evidence>
<evidence type="ECO:0000313" key="3">
    <source>
        <dbReference type="Proteomes" id="UP000199208"/>
    </source>
</evidence>
<gene>
    <name evidence="2" type="ORF">SAMN03080599_02657</name>
</gene>
<dbReference type="InterPro" id="IPR003607">
    <property type="entry name" value="HD/PDEase_dom"/>
</dbReference>
<evidence type="ECO:0000259" key="1">
    <source>
        <dbReference type="SMART" id="SM00880"/>
    </source>
</evidence>
<dbReference type="RefSeq" id="WP_092592310.1">
    <property type="nucleotide sequence ID" value="NZ_FMWL01000017.1"/>
</dbReference>
<dbReference type="Pfam" id="PF01966">
    <property type="entry name" value="HD"/>
    <property type="match status" value="1"/>
</dbReference>
<dbReference type="PANTHER" id="PTHR39339:SF1">
    <property type="entry name" value="CHAD DOMAIN-CONTAINING PROTEIN"/>
    <property type="match status" value="1"/>
</dbReference>
<keyword evidence="3" id="KW-1185">Reference proteome</keyword>
<dbReference type="Pfam" id="PF05235">
    <property type="entry name" value="CHAD"/>
    <property type="match status" value="1"/>
</dbReference>
<dbReference type="Proteomes" id="UP000199208">
    <property type="component" value="Unassembled WGS sequence"/>
</dbReference>
<sequence length="486" mass="54431">MKDAAFTGENSCLTQVIENWVFEGWHKRNPICLQTIAEELFHVRTVASLMALLAPGRGLDPQIAEIIGLLHDAGRLRPNGSLVHHAETGAVSVAAFLNENKLLPKELHSCVVSAVRHHSSKGKDHGPYDELLKDADVFHRFLEGDPVLLKPSWGLRASKVIDELKSLTLKNAGHPLMLSSKDGTIRQGYLRAVSQASAWVALHQDRMLDQVLVHDIRVYIRQIKAIQYLFKPLIKAKDYRRIQNHLTEVLHIFETAREHAVELEALKVYTSQLIPQSNKGGSQGEKDDKHLNWAAARKVYLEQWAGDNALRELGNGWIKPLEECFLVMKKAKLKKASAKAPLDVFVMKRLHRLMDRWLSDFGRCDFEDEGSVHRSRIAVKKIRYVLRASSGLVEQEPHALLKVLEAYQTLAGALHDVAVSKALMDKAGKEMATGFAGALSDLDDAQEAYLAFRNLQGDDLREALAEVHSHLAAEISKYLSEGCKQK</sequence>
<dbReference type="EMBL" id="FMWL01000017">
    <property type="protein sequence ID" value="SCZ81204.1"/>
    <property type="molecule type" value="Genomic_DNA"/>
</dbReference>
<reference evidence="2 3" key="1">
    <citation type="submission" date="2016-10" db="EMBL/GenBank/DDBJ databases">
        <authorList>
            <person name="de Groot N.N."/>
        </authorList>
    </citation>
    <scope>NUCLEOTIDE SEQUENCE [LARGE SCALE GENOMIC DNA]</scope>
    <source>
        <strain evidence="2 3">DSM 2784</strain>
    </source>
</reference>
<protein>
    <submittedName>
        <fullName evidence="2">HD domain-containing protein</fullName>
    </submittedName>
</protein>
<dbReference type="SUPFAM" id="SSF109604">
    <property type="entry name" value="HD-domain/PDEase-like"/>
    <property type="match status" value="1"/>
</dbReference>
<feature type="domain" description="CHAD" evidence="1">
    <location>
        <begin position="192"/>
        <end position="453"/>
    </location>
</feature>
<dbReference type="InterPro" id="IPR006674">
    <property type="entry name" value="HD_domain"/>
</dbReference>
<accession>A0A1G5S4B7</accession>
<dbReference type="Gene3D" id="1.40.20.10">
    <property type="entry name" value="CHAD domain"/>
    <property type="match status" value="1"/>
</dbReference>
<dbReference type="Gene3D" id="1.10.3210.10">
    <property type="entry name" value="Hypothetical protein af1432"/>
    <property type="match status" value="1"/>
</dbReference>
<name>A0A1G5S4B7_9FIRM</name>
<dbReference type="PANTHER" id="PTHR39339">
    <property type="entry name" value="SLR1444 PROTEIN"/>
    <property type="match status" value="1"/>
</dbReference>
<dbReference type="STRING" id="1120920.SAMN03080599_02657"/>